<dbReference type="EMBL" id="CACTIH010007428">
    <property type="protein sequence ID" value="CAA3013249.1"/>
    <property type="molecule type" value="Genomic_DNA"/>
</dbReference>
<dbReference type="AlphaFoldDB" id="A0A8S0U2Z0"/>
<evidence type="ECO:0000313" key="2">
    <source>
        <dbReference type="EMBL" id="CAA3013249.1"/>
    </source>
</evidence>
<evidence type="ECO:0000313" key="3">
    <source>
        <dbReference type="Proteomes" id="UP000594638"/>
    </source>
</evidence>
<name>A0A8S0U2Z0_OLEEU</name>
<accession>A0A8S0U2Z0</accession>
<feature type="compositionally biased region" description="Polar residues" evidence="1">
    <location>
        <begin position="13"/>
        <end position="25"/>
    </location>
</feature>
<dbReference type="Proteomes" id="UP000594638">
    <property type="component" value="Unassembled WGS sequence"/>
</dbReference>
<reference evidence="2 3" key="1">
    <citation type="submission" date="2019-12" db="EMBL/GenBank/DDBJ databases">
        <authorList>
            <person name="Alioto T."/>
            <person name="Alioto T."/>
            <person name="Gomez Garrido J."/>
        </authorList>
    </citation>
    <scope>NUCLEOTIDE SEQUENCE [LARGE SCALE GENOMIC DNA]</scope>
</reference>
<sequence length="132" mass="14671">MMQNSKFKPIRSSKPTSPLKTTMLTLENPAVDPGDSSRTVDLSEDTLKKGVSEEDMKLDWDGETMPIGETEPATVESEGDNNVNHTDVINMETEEIGEELTIVNLGEDSIEKMCKEMSWLGKMLMCKKIGET</sequence>
<protein>
    <submittedName>
        <fullName evidence="2">Uncharacterized protein</fullName>
    </submittedName>
</protein>
<organism evidence="2 3">
    <name type="scientific">Olea europaea subsp. europaea</name>
    <dbReference type="NCBI Taxonomy" id="158383"/>
    <lineage>
        <taxon>Eukaryota</taxon>
        <taxon>Viridiplantae</taxon>
        <taxon>Streptophyta</taxon>
        <taxon>Embryophyta</taxon>
        <taxon>Tracheophyta</taxon>
        <taxon>Spermatophyta</taxon>
        <taxon>Magnoliopsida</taxon>
        <taxon>eudicotyledons</taxon>
        <taxon>Gunneridae</taxon>
        <taxon>Pentapetalae</taxon>
        <taxon>asterids</taxon>
        <taxon>lamiids</taxon>
        <taxon>Lamiales</taxon>
        <taxon>Oleaceae</taxon>
        <taxon>Oleeae</taxon>
        <taxon>Olea</taxon>
    </lineage>
</organism>
<dbReference type="OrthoDB" id="903853at2759"/>
<proteinExistence type="predicted"/>
<keyword evidence="3" id="KW-1185">Reference proteome</keyword>
<dbReference type="Gramene" id="OE9A011092T1">
    <property type="protein sequence ID" value="OE9A011092C1"/>
    <property type="gene ID" value="OE9A011092"/>
</dbReference>
<feature type="region of interest" description="Disordered" evidence="1">
    <location>
        <begin position="1"/>
        <end position="84"/>
    </location>
</feature>
<gene>
    <name evidence="2" type="ORF">OLEA9_A011092</name>
</gene>
<feature type="compositionally biased region" description="Basic and acidic residues" evidence="1">
    <location>
        <begin position="45"/>
        <end position="60"/>
    </location>
</feature>
<comment type="caution">
    <text evidence="2">The sequence shown here is derived from an EMBL/GenBank/DDBJ whole genome shotgun (WGS) entry which is preliminary data.</text>
</comment>
<evidence type="ECO:0000256" key="1">
    <source>
        <dbReference type="SAM" id="MobiDB-lite"/>
    </source>
</evidence>